<comment type="caution">
    <text evidence="10">The sequence shown here is derived from an EMBL/GenBank/DDBJ whole genome shotgun (WGS) entry which is preliminary data.</text>
</comment>
<feature type="transmembrane region" description="Helical" evidence="9">
    <location>
        <begin position="154"/>
        <end position="172"/>
    </location>
</feature>
<feature type="transmembrane region" description="Helical" evidence="9">
    <location>
        <begin position="484"/>
        <end position="504"/>
    </location>
</feature>
<dbReference type="Pfam" id="PF02028">
    <property type="entry name" value="BCCT"/>
    <property type="match status" value="1"/>
</dbReference>
<dbReference type="RefSeq" id="WP_067633924.1">
    <property type="nucleotide sequence ID" value="NZ_JAAXPI010000001.1"/>
</dbReference>
<keyword evidence="11" id="KW-1185">Reference proteome</keyword>
<protein>
    <submittedName>
        <fullName evidence="10">BCCT family transporter</fullName>
    </submittedName>
</protein>
<accession>A0A846YN86</accession>
<dbReference type="InterPro" id="IPR000060">
    <property type="entry name" value="BCCT_transptr"/>
</dbReference>
<dbReference type="Proteomes" id="UP000579250">
    <property type="component" value="Unassembled WGS sequence"/>
</dbReference>
<keyword evidence="4" id="KW-1003">Cell membrane</keyword>
<dbReference type="InterPro" id="IPR018093">
    <property type="entry name" value="BCCT_CS"/>
</dbReference>
<evidence type="ECO:0000256" key="9">
    <source>
        <dbReference type="SAM" id="Phobius"/>
    </source>
</evidence>
<evidence type="ECO:0000313" key="10">
    <source>
        <dbReference type="EMBL" id="NKZ02220.1"/>
    </source>
</evidence>
<dbReference type="GO" id="GO:0005886">
    <property type="term" value="C:plasma membrane"/>
    <property type="evidence" value="ECO:0007669"/>
    <property type="project" value="UniProtKB-SubCell"/>
</dbReference>
<evidence type="ECO:0000256" key="8">
    <source>
        <dbReference type="SAM" id="MobiDB-lite"/>
    </source>
</evidence>
<evidence type="ECO:0000256" key="3">
    <source>
        <dbReference type="ARBA" id="ARBA00022448"/>
    </source>
</evidence>
<feature type="transmembrane region" description="Helical" evidence="9">
    <location>
        <begin position="331"/>
        <end position="349"/>
    </location>
</feature>
<feature type="transmembrane region" description="Helical" evidence="9">
    <location>
        <begin position="453"/>
        <end position="472"/>
    </location>
</feature>
<dbReference type="PANTHER" id="PTHR30047:SF7">
    <property type="entry name" value="HIGH-AFFINITY CHOLINE TRANSPORT PROTEIN"/>
    <property type="match status" value="1"/>
</dbReference>
<comment type="subcellular location">
    <subcellularLocation>
        <location evidence="1">Cell membrane</location>
        <topology evidence="1">Multi-pass membrane protein</topology>
    </subcellularLocation>
</comment>
<feature type="transmembrane region" description="Helical" evidence="9">
    <location>
        <begin position="19"/>
        <end position="38"/>
    </location>
</feature>
<dbReference type="PANTHER" id="PTHR30047">
    <property type="entry name" value="HIGH-AFFINITY CHOLINE TRANSPORT PROTEIN-RELATED"/>
    <property type="match status" value="1"/>
</dbReference>
<evidence type="ECO:0000256" key="5">
    <source>
        <dbReference type="ARBA" id="ARBA00022692"/>
    </source>
</evidence>
<dbReference type="GO" id="GO:0022857">
    <property type="term" value="F:transmembrane transporter activity"/>
    <property type="evidence" value="ECO:0007669"/>
    <property type="project" value="InterPro"/>
</dbReference>
<gene>
    <name evidence="10" type="ORF">HGB48_00375</name>
</gene>
<reference evidence="10 11" key="1">
    <citation type="submission" date="2020-04" db="EMBL/GenBank/DDBJ databases">
        <title>MicrobeNet Type strains.</title>
        <authorList>
            <person name="Nicholson A.C."/>
        </authorList>
    </citation>
    <scope>NUCLEOTIDE SEQUENCE [LARGE SCALE GENOMIC DNA]</scope>
    <source>
        <strain evidence="10 11">ATCC BAA-277</strain>
    </source>
</reference>
<proteinExistence type="inferred from homology"/>
<feature type="transmembrane region" description="Helical" evidence="9">
    <location>
        <begin position="58"/>
        <end position="78"/>
    </location>
</feature>
<sequence>MNSPEGEPEEEHGRARTDWIVYGVTAVLSMAFVFWGGVSTGTLSSVSQATLDWLLANVGWLFVLAATGFVIFSLWLAVSRYGRIPLGQEGDEPEFRTVSWIAMMFSAGMGIGLMFFGAAEPLLHYVTPPPGTDAPQSEPAIETAMATTMFHWTLHPWSIYAVLGLAIGYGHYRRGRSQLISAAFAPLLGHRRTTGPVSKLIDILALFATLFGSAASLGIGALQIQTGMREAGWIESLGTTVLVLTIVVLTICFILSAVSGVARGIQWLSNINMVLAAVLAVFVFVVGPTVFILELLPTSIGVYIQDFGEMASRSGATGGTAMQQFLANWTIFYWAWWISWAPFVGMFLARISRGRTIRQFVAGVIIVPSTVSLAWFAIFGGTAISQQRKGLNPYGNGSEEQITFNVLGHLPWASITSVIVMILVAIFFVSGADAASIVMGTLSQRGSTAPARWVVIFWGALTGGVAAIMLVIGGDEALNGIQNLTFIGALPFTIVLILLCFSLYKDVRSDPMMRRQTKGAEVLEDAVVAGVRHHKGEFELQIRPSDTSPGVTDDAGRSRPAD</sequence>
<evidence type="ECO:0000256" key="6">
    <source>
        <dbReference type="ARBA" id="ARBA00022989"/>
    </source>
</evidence>
<comment type="similarity">
    <text evidence="2">Belongs to the BCCT transporter (TC 2.A.15) family.</text>
</comment>
<dbReference type="EMBL" id="JAAXPI010000001">
    <property type="protein sequence ID" value="NKZ02220.1"/>
    <property type="molecule type" value="Genomic_DNA"/>
</dbReference>
<feature type="transmembrane region" description="Helical" evidence="9">
    <location>
        <begin position="200"/>
        <end position="221"/>
    </location>
</feature>
<dbReference type="NCBIfam" id="TIGR00842">
    <property type="entry name" value="bcct"/>
    <property type="match status" value="1"/>
</dbReference>
<feature type="transmembrane region" description="Helical" evidence="9">
    <location>
        <begin position="412"/>
        <end position="432"/>
    </location>
</feature>
<organism evidence="10 11">
    <name type="scientific">Actinomadura latina</name>
    <dbReference type="NCBI Taxonomy" id="163603"/>
    <lineage>
        <taxon>Bacteria</taxon>
        <taxon>Bacillati</taxon>
        <taxon>Actinomycetota</taxon>
        <taxon>Actinomycetes</taxon>
        <taxon>Streptosporangiales</taxon>
        <taxon>Thermomonosporaceae</taxon>
        <taxon>Actinomadura</taxon>
    </lineage>
</organism>
<feature type="transmembrane region" description="Helical" evidence="9">
    <location>
        <begin position="274"/>
        <end position="293"/>
    </location>
</feature>
<name>A0A846YN86_9ACTN</name>
<keyword evidence="3" id="KW-0813">Transport</keyword>
<keyword evidence="6 9" id="KW-1133">Transmembrane helix</keyword>
<feature type="transmembrane region" description="Helical" evidence="9">
    <location>
        <begin position="98"/>
        <end position="119"/>
    </location>
</feature>
<feature type="region of interest" description="Disordered" evidence="8">
    <location>
        <begin position="539"/>
        <end position="562"/>
    </location>
</feature>
<feature type="transmembrane region" description="Helical" evidence="9">
    <location>
        <begin position="241"/>
        <end position="262"/>
    </location>
</feature>
<evidence type="ECO:0000256" key="4">
    <source>
        <dbReference type="ARBA" id="ARBA00022475"/>
    </source>
</evidence>
<keyword evidence="5 9" id="KW-0812">Transmembrane</keyword>
<evidence type="ECO:0000256" key="1">
    <source>
        <dbReference type="ARBA" id="ARBA00004651"/>
    </source>
</evidence>
<dbReference type="PROSITE" id="PS01303">
    <property type="entry name" value="BCCT"/>
    <property type="match status" value="1"/>
</dbReference>
<dbReference type="AlphaFoldDB" id="A0A846YN86"/>
<evidence type="ECO:0000313" key="11">
    <source>
        <dbReference type="Proteomes" id="UP000579250"/>
    </source>
</evidence>
<keyword evidence="7 9" id="KW-0472">Membrane</keyword>
<feature type="transmembrane region" description="Helical" evidence="9">
    <location>
        <begin position="361"/>
        <end position="384"/>
    </location>
</feature>
<evidence type="ECO:0000256" key="7">
    <source>
        <dbReference type="ARBA" id="ARBA00023136"/>
    </source>
</evidence>
<evidence type="ECO:0000256" key="2">
    <source>
        <dbReference type="ARBA" id="ARBA00005658"/>
    </source>
</evidence>